<dbReference type="FunFam" id="2.60.40.10:FF:000005">
    <property type="entry name" value="Neuronal cell adhesion molecule"/>
    <property type="match status" value="1"/>
</dbReference>
<comment type="subcellular location">
    <subcellularLocation>
        <location evidence="13">Cell junction</location>
        <location evidence="13">Septate junction</location>
    </subcellularLocation>
    <subcellularLocation>
        <location evidence="1">Cell membrane</location>
    </subcellularLocation>
    <subcellularLocation>
        <location evidence="2">Membrane</location>
        <topology evidence="2">Single-pass type I membrane protein</topology>
    </subcellularLocation>
</comment>
<evidence type="ECO:0000313" key="19">
    <source>
        <dbReference type="Proteomes" id="UP000708208"/>
    </source>
</evidence>
<dbReference type="OrthoDB" id="6244967at2759"/>
<feature type="domain" description="Fibronectin type-III" evidence="17">
    <location>
        <begin position="1036"/>
        <end position="1131"/>
    </location>
</feature>
<feature type="transmembrane region" description="Helical" evidence="15">
    <location>
        <begin position="1145"/>
        <end position="1166"/>
    </location>
</feature>
<dbReference type="FunFam" id="2.60.40.10:FF:001687">
    <property type="entry name" value="Neuroglian, isoform E"/>
    <property type="match status" value="1"/>
</dbReference>
<keyword evidence="9 15" id="KW-0472">Membrane</keyword>
<evidence type="ECO:0000256" key="13">
    <source>
        <dbReference type="ARBA" id="ARBA00060461"/>
    </source>
</evidence>
<dbReference type="PANTHER" id="PTHR44170">
    <property type="entry name" value="PROTEIN SIDEKICK"/>
    <property type="match status" value="1"/>
</dbReference>
<feature type="domain" description="Ig-like" evidence="16">
    <location>
        <begin position="355"/>
        <end position="442"/>
    </location>
</feature>
<keyword evidence="8 15" id="KW-1133">Transmembrane helix</keyword>
<dbReference type="InterPro" id="IPR013098">
    <property type="entry name" value="Ig_I-set"/>
</dbReference>
<keyword evidence="6" id="KW-0677">Repeat</keyword>
<dbReference type="PANTHER" id="PTHR44170:SF6">
    <property type="entry name" value="CONTACTIN"/>
    <property type="match status" value="1"/>
</dbReference>
<dbReference type="EMBL" id="CAJVCH010538443">
    <property type="protein sequence ID" value="CAG7826051.1"/>
    <property type="molecule type" value="Genomic_DNA"/>
</dbReference>
<protein>
    <recommendedName>
        <fullName evidence="20">Neuroglian</fullName>
    </recommendedName>
</protein>
<dbReference type="InterPro" id="IPR003598">
    <property type="entry name" value="Ig_sub2"/>
</dbReference>
<dbReference type="FunFam" id="2.60.40.10:FF:001928">
    <property type="entry name" value="neuroglian isoform X2"/>
    <property type="match status" value="1"/>
</dbReference>
<dbReference type="Pfam" id="PF07679">
    <property type="entry name" value="I-set"/>
    <property type="match status" value="4"/>
</dbReference>
<dbReference type="GO" id="GO:0005918">
    <property type="term" value="C:septate junction"/>
    <property type="evidence" value="ECO:0007669"/>
    <property type="project" value="UniProtKB-SubCell"/>
</dbReference>
<feature type="domain" description="Fibronectin type-III" evidence="17">
    <location>
        <begin position="630"/>
        <end position="727"/>
    </location>
</feature>
<feature type="domain" description="Ig-like" evidence="16">
    <location>
        <begin position="55"/>
        <end position="153"/>
    </location>
</feature>
<keyword evidence="5" id="KW-0732">Signal</keyword>
<feature type="domain" description="Fibronectin type-III" evidence="17">
    <location>
        <begin position="732"/>
        <end position="829"/>
    </location>
</feature>
<dbReference type="PROSITE" id="PS50835">
    <property type="entry name" value="IG_LIKE"/>
    <property type="match status" value="5"/>
</dbReference>
<dbReference type="FunFam" id="2.60.40.10:FF:000032">
    <property type="entry name" value="palladin isoform X1"/>
    <property type="match status" value="1"/>
</dbReference>
<evidence type="ECO:0000256" key="14">
    <source>
        <dbReference type="SAM" id="MobiDB-lite"/>
    </source>
</evidence>
<feature type="domain" description="Ig-like" evidence="16">
    <location>
        <begin position="447"/>
        <end position="534"/>
    </location>
</feature>
<feature type="region of interest" description="Disordered" evidence="14">
    <location>
        <begin position="1193"/>
        <end position="1222"/>
    </location>
</feature>
<keyword evidence="12" id="KW-0393">Immunoglobulin domain</keyword>
<keyword evidence="10" id="KW-1015">Disulfide bond</keyword>
<dbReference type="GO" id="GO:0021682">
    <property type="term" value="P:nerve maturation"/>
    <property type="evidence" value="ECO:0007669"/>
    <property type="project" value="UniProtKB-ARBA"/>
</dbReference>
<sequence>MEQVSAARVSSSDRRSLLRRTQLFSSYLVPVLYLLIHSQPAAGLVQSPPFMVKQPPTTEVLFQVAQRQDENDKPFLIECEAEGDPQPKYSWVKNGKEFNWQAYDDRISQQPGRGTLVITAPRDEDIGQYQCYAKNEFGTATSNSVFVRKAELNSFKDEETMPITADEGKPLKLPCSPPDGWPKPRVYWIQQNLQGALKSINSSRITVDPEGHLWFSNVTRNDRSQDFYYACAAFSPFRNEYKLGNRVFLNVAPISSSQNKHAPEIQYTTKRSTVALKGEDVDLWCIIGGTPLPEIKWARKGGQLPTDRVQYENYGKTLRIQDVDISDEGSYDCDATNGVGTPISHSVTLSVYAVPYFTVEPEIQNAAEGETVEFHCEAFGKPSPDIKWIHNGVPLEQAPLNPRRELVEGKIIIRDLKKEDTGNYGCNATNSFGYVYKDVYVNVLALPAEITEPPTDHASVDGKTVILRCRVFGAPKPLVRWIREQQELTGGRYRIMDYGDLEISSVTFVDAGSYTCYAENKFGSDNRTGSLVVKEHTRIQDRPEDYEVAAENTAIFRCSAVADSTLTLSIDWLRDNTTIDFETEQRYVKLQDNSLTIDKASELDSGVYTCLARTELDNASAEATLVVQDKPNAPELTGITCNARDATLSWRAMGDNRSPILYYTIQYNTSFTPDSWEVAYKDVPATESSYTVSVSPWANYTFRVIARNKIGPSKPSSHSDVCSTPPDVPFMNPDNVKGHGNRPDNLVISWTPMPEIQHNAPKFRYIVQWKLNDGTERWNREEIKDWRRSDLTVPNQPTYRPYLIRVRAINERGESNVAPTEVQGYSGQDKPLQAPENFTLLSVVDYKTVVVSWNPVPPESLRGKFEGYKVEHWTDDDDVEEVLFKNDATQAAVEDLVPFAKNYLRVRVYNTDHDGPVSRTVEVVMEEGVPGPVELFEAFPLGQSAFYLSWKKPEKPNGILKGYEIYYQKVQGTELGQRMRRTPAIDNPDQTLAKLAGLEAGTKYRIHIHAKTGKGQGEGYFIEERTYDTVAATLAKPRFSWSQQRTENGISTIRVNWKPNLEGQGRPGSHFYVQYKRYGETTYKSTDPELYDDFQDVRGLEPGETYVFRVVAVDGKVEQVSEPEEIYTHPLDFPIIVPPSDTTGWFIGLIVALAFLILILILVCIVKRNRGGKYAVYEREIAHGRLDYDEGGFREYSQPTDERSGRISMASDFRPPHESDTDSMVEYGDDGSKFTEDGSFIGQYGVKKKPDPNLPSPMATFASKDRIFHLLILNAAIPGKNMNPARFFLLNCEYQ</sequence>
<dbReference type="GO" id="GO:0007420">
    <property type="term" value="P:brain development"/>
    <property type="evidence" value="ECO:0007669"/>
    <property type="project" value="TreeGrafter"/>
</dbReference>
<dbReference type="InterPro" id="IPR026966">
    <property type="entry name" value="Neurofascin/L1/NrCAM_C"/>
</dbReference>
<evidence type="ECO:0000259" key="17">
    <source>
        <dbReference type="PROSITE" id="PS50853"/>
    </source>
</evidence>
<keyword evidence="4 15" id="KW-0812">Transmembrane</keyword>
<name>A0A8J2L265_9HEXA</name>
<keyword evidence="7" id="KW-0130">Cell adhesion</keyword>
<evidence type="ECO:0000256" key="5">
    <source>
        <dbReference type="ARBA" id="ARBA00022729"/>
    </source>
</evidence>
<dbReference type="GO" id="GO:0098632">
    <property type="term" value="F:cell-cell adhesion mediator activity"/>
    <property type="evidence" value="ECO:0007669"/>
    <property type="project" value="TreeGrafter"/>
</dbReference>
<dbReference type="GO" id="GO:0008366">
    <property type="term" value="P:axon ensheathment"/>
    <property type="evidence" value="ECO:0007669"/>
    <property type="project" value="UniProtKB-ARBA"/>
</dbReference>
<dbReference type="FunFam" id="2.60.40.10:FF:000035">
    <property type="entry name" value="Contactin 1"/>
    <property type="match status" value="1"/>
</dbReference>
<gene>
    <name evidence="18" type="ORF">AFUS01_LOCUS36122</name>
</gene>
<evidence type="ECO:0000256" key="15">
    <source>
        <dbReference type="SAM" id="Phobius"/>
    </source>
</evidence>
<feature type="domain" description="Fibronectin type-III" evidence="17">
    <location>
        <begin position="929"/>
        <end position="1032"/>
    </location>
</feature>
<dbReference type="SMART" id="SM00060">
    <property type="entry name" value="FN3"/>
    <property type="match status" value="5"/>
</dbReference>
<dbReference type="Pfam" id="PF13927">
    <property type="entry name" value="Ig_3"/>
    <property type="match status" value="1"/>
</dbReference>
<dbReference type="FunFam" id="2.60.40.10:FF:000028">
    <property type="entry name" value="Neuronal cell adhesion molecule"/>
    <property type="match status" value="1"/>
</dbReference>
<dbReference type="GO" id="GO:0030424">
    <property type="term" value="C:axon"/>
    <property type="evidence" value="ECO:0007669"/>
    <property type="project" value="TreeGrafter"/>
</dbReference>
<dbReference type="InterPro" id="IPR003599">
    <property type="entry name" value="Ig_sub"/>
</dbReference>
<evidence type="ECO:0000256" key="7">
    <source>
        <dbReference type="ARBA" id="ARBA00022889"/>
    </source>
</evidence>
<feature type="domain" description="Ig-like" evidence="16">
    <location>
        <begin position="263"/>
        <end position="350"/>
    </location>
</feature>
<feature type="domain" description="Ig-like" evidence="16">
    <location>
        <begin position="537"/>
        <end position="626"/>
    </location>
</feature>
<dbReference type="GO" id="GO:0007411">
    <property type="term" value="P:axon guidance"/>
    <property type="evidence" value="ECO:0007669"/>
    <property type="project" value="TreeGrafter"/>
</dbReference>
<keyword evidence="11" id="KW-0325">Glycoprotein</keyword>
<accession>A0A8J2L265</accession>
<dbReference type="SMART" id="SM00409">
    <property type="entry name" value="IG"/>
    <property type="match status" value="6"/>
</dbReference>
<dbReference type="GO" id="GO:0061343">
    <property type="term" value="P:cell adhesion involved in heart morphogenesis"/>
    <property type="evidence" value="ECO:0007669"/>
    <property type="project" value="UniProtKB-ARBA"/>
</dbReference>
<evidence type="ECO:0000256" key="8">
    <source>
        <dbReference type="ARBA" id="ARBA00022989"/>
    </source>
</evidence>
<evidence type="ECO:0000259" key="16">
    <source>
        <dbReference type="PROSITE" id="PS50835"/>
    </source>
</evidence>
<comment type="caution">
    <text evidence="18">The sequence shown here is derived from an EMBL/GenBank/DDBJ whole genome shotgun (WGS) entry which is preliminary data.</text>
</comment>
<proteinExistence type="predicted"/>
<dbReference type="CDD" id="cd00063">
    <property type="entry name" value="FN3"/>
    <property type="match status" value="5"/>
</dbReference>
<evidence type="ECO:0000313" key="18">
    <source>
        <dbReference type="EMBL" id="CAG7826051.1"/>
    </source>
</evidence>
<dbReference type="FunFam" id="2.60.40.10:FF:000004">
    <property type="entry name" value="DCC isoform 1"/>
    <property type="match status" value="1"/>
</dbReference>
<dbReference type="SMART" id="SM00408">
    <property type="entry name" value="IGc2"/>
    <property type="match status" value="6"/>
</dbReference>
<evidence type="ECO:0000256" key="3">
    <source>
        <dbReference type="ARBA" id="ARBA00022475"/>
    </source>
</evidence>
<evidence type="ECO:0008006" key="20">
    <source>
        <dbReference type="Google" id="ProtNLM"/>
    </source>
</evidence>
<dbReference type="GO" id="GO:0060857">
    <property type="term" value="P:establishment of glial blood-brain barrier"/>
    <property type="evidence" value="ECO:0007669"/>
    <property type="project" value="UniProtKB-ARBA"/>
</dbReference>
<dbReference type="GO" id="GO:0005886">
    <property type="term" value="C:plasma membrane"/>
    <property type="evidence" value="ECO:0007669"/>
    <property type="project" value="UniProtKB-SubCell"/>
</dbReference>
<dbReference type="FunFam" id="2.60.40.10:FF:000047">
    <property type="entry name" value="Contactin 1"/>
    <property type="match status" value="1"/>
</dbReference>
<keyword evidence="19" id="KW-1185">Reference proteome</keyword>
<evidence type="ECO:0000256" key="4">
    <source>
        <dbReference type="ARBA" id="ARBA00022692"/>
    </source>
</evidence>
<evidence type="ECO:0000256" key="12">
    <source>
        <dbReference type="ARBA" id="ARBA00023319"/>
    </source>
</evidence>
<organism evidence="18 19">
    <name type="scientific">Allacma fusca</name>
    <dbReference type="NCBI Taxonomy" id="39272"/>
    <lineage>
        <taxon>Eukaryota</taxon>
        <taxon>Metazoa</taxon>
        <taxon>Ecdysozoa</taxon>
        <taxon>Arthropoda</taxon>
        <taxon>Hexapoda</taxon>
        <taxon>Collembola</taxon>
        <taxon>Symphypleona</taxon>
        <taxon>Sminthuridae</taxon>
        <taxon>Allacma</taxon>
    </lineage>
</organism>
<evidence type="ECO:0000256" key="9">
    <source>
        <dbReference type="ARBA" id="ARBA00023136"/>
    </source>
</evidence>
<evidence type="ECO:0000256" key="2">
    <source>
        <dbReference type="ARBA" id="ARBA00004479"/>
    </source>
</evidence>
<keyword evidence="3" id="KW-1003">Cell membrane</keyword>
<dbReference type="InterPro" id="IPR003961">
    <property type="entry name" value="FN3_dom"/>
</dbReference>
<dbReference type="InterPro" id="IPR007110">
    <property type="entry name" value="Ig-like_dom"/>
</dbReference>
<reference evidence="18" key="1">
    <citation type="submission" date="2021-06" db="EMBL/GenBank/DDBJ databases">
        <authorList>
            <person name="Hodson N. C."/>
            <person name="Mongue J. A."/>
            <person name="Jaron S. K."/>
        </authorList>
    </citation>
    <scope>NUCLEOTIDE SEQUENCE</scope>
</reference>
<dbReference type="Proteomes" id="UP000708208">
    <property type="component" value="Unassembled WGS sequence"/>
</dbReference>
<dbReference type="Pfam" id="PF00041">
    <property type="entry name" value="fn3"/>
    <property type="match status" value="4"/>
</dbReference>
<evidence type="ECO:0000256" key="6">
    <source>
        <dbReference type="ARBA" id="ARBA00022737"/>
    </source>
</evidence>
<dbReference type="FunFam" id="2.60.40.10:FF:001718">
    <property type="entry name" value="Neuroglian, isoform D"/>
    <property type="match status" value="1"/>
</dbReference>
<evidence type="ECO:0000256" key="11">
    <source>
        <dbReference type="ARBA" id="ARBA00023180"/>
    </source>
</evidence>
<feature type="domain" description="Fibronectin type-III" evidence="17">
    <location>
        <begin position="834"/>
        <end position="928"/>
    </location>
</feature>
<evidence type="ECO:0000256" key="1">
    <source>
        <dbReference type="ARBA" id="ARBA00004236"/>
    </source>
</evidence>
<evidence type="ECO:0000256" key="10">
    <source>
        <dbReference type="ARBA" id="ARBA00023157"/>
    </source>
</evidence>
<dbReference type="Pfam" id="PF13882">
    <property type="entry name" value="Bravo_FIGEY"/>
    <property type="match status" value="1"/>
</dbReference>
<dbReference type="PROSITE" id="PS50853">
    <property type="entry name" value="FN3"/>
    <property type="match status" value="5"/>
</dbReference>
<dbReference type="GO" id="GO:0019991">
    <property type="term" value="P:septate junction assembly"/>
    <property type="evidence" value="ECO:0007669"/>
    <property type="project" value="UniProtKB-ARBA"/>
</dbReference>